<dbReference type="Proteomes" id="UP001597055">
    <property type="component" value="Unassembled WGS sequence"/>
</dbReference>
<sequence length="125" mass="13754">MRTTVEAASGDELVRLILGARERTALIDSPACFAGLKAFAPGEVFENHFHEHYDEFFAVITGEVVVWQGRASHTVLSAGSTLLCPRGSHHRLANERDAPAVLLYVKTPYVADDTHWVPWAPGVQE</sequence>
<comment type="caution">
    <text evidence="2">The sequence shown here is derived from an EMBL/GenBank/DDBJ whole genome shotgun (WGS) entry which is preliminary data.</text>
</comment>
<dbReference type="CDD" id="cd02208">
    <property type="entry name" value="cupin_RmlC-like"/>
    <property type="match status" value="1"/>
</dbReference>
<feature type="domain" description="Cupin type-2" evidence="1">
    <location>
        <begin position="38"/>
        <end position="105"/>
    </location>
</feature>
<dbReference type="Pfam" id="PF07883">
    <property type="entry name" value="Cupin_2"/>
    <property type="match status" value="1"/>
</dbReference>
<evidence type="ECO:0000259" key="1">
    <source>
        <dbReference type="Pfam" id="PF07883"/>
    </source>
</evidence>
<protein>
    <submittedName>
        <fullName evidence="2">Cupin domain-containing protein</fullName>
    </submittedName>
</protein>
<dbReference type="RefSeq" id="WP_204978239.1">
    <property type="nucleotide sequence ID" value="NZ_JBHTII010000001.1"/>
</dbReference>
<dbReference type="InterPro" id="IPR011051">
    <property type="entry name" value="RmlC_Cupin_sf"/>
</dbReference>
<reference evidence="3" key="1">
    <citation type="journal article" date="2019" name="Int. J. Syst. Evol. Microbiol.">
        <title>The Global Catalogue of Microorganisms (GCM) 10K type strain sequencing project: providing services to taxonomists for standard genome sequencing and annotation.</title>
        <authorList>
            <consortium name="The Broad Institute Genomics Platform"/>
            <consortium name="The Broad Institute Genome Sequencing Center for Infectious Disease"/>
            <person name="Wu L."/>
            <person name="Ma J."/>
        </authorList>
    </citation>
    <scope>NUCLEOTIDE SEQUENCE [LARGE SCALE GENOMIC DNA]</scope>
    <source>
        <strain evidence="3">CCUG 54523</strain>
    </source>
</reference>
<organism evidence="2 3">
    <name type="scientific">Microbacterium insulae</name>
    <dbReference type="NCBI Taxonomy" id="483014"/>
    <lineage>
        <taxon>Bacteria</taxon>
        <taxon>Bacillati</taxon>
        <taxon>Actinomycetota</taxon>
        <taxon>Actinomycetes</taxon>
        <taxon>Micrococcales</taxon>
        <taxon>Microbacteriaceae</taxon>
        <taxon>Microbacterium</taxon>
    </lineage>
</organism>
<dbReference type="SUPFAM" id="SSF51182">
    <property type="entry name" value="RmlC-like cupins"/>
    <property type="match status" value="1"/>
</dbReference>
<proteinExistence type="predicted"/>
<gene>
    <name evidence="2" type="ORF">ACFQ0P_08415</name>
</gene>
<evidence type="ECO:0000313" key="2">
    <source>
        <dbReference type="EMBL" id="MFD0790419.1"/>
    </source>
</evidence>
<accession>A0ABW3AI14</accession>
<name>A0ABW3AI14_9MICO</name>
<dbReference type="EMBL" id="JBHTII010000001">
    <property type="protein sequence ID" value="MFD0790419.1"/>
    <property type="molecule type" value="Genomic_DNA"/>
</dbReference>
<evidence type="ECO:0000313" key="3">
    <source>
        <dbReference type="Proteomes" id="UP001597055"/>
    </source>
</evidence>
<dbReference type="InterPro" id="IPR014710">
    <property type="entry name" value="RmlC-like_jellyroll"/>
</dbReference>
<keyword evidence="3" id="KW-1185">Reference proteome</keyword>
<dbReference type="Gene3D" id="2.60.120.10">
    <property type="entry name" value="Jelly Rolls"/>
    <property type="match status" value="1"/>
</dbReference>
<dbReference type="InterPro" id="IPR013096">
    <property type="entry name" value="Cupin_2"/>
</dbReference>